<evidence type="ECO:0000256" key="3">
    <source>
        <dbReference type="SAM" id="MobiDB-lite"/>
    </source>
</evidence>
<dbReference type="SUPFAM" id="SSF48452">
    <property type="entry name" value="TPR-like"/>
    <property type="match status" value="2"/>
</dbReference>
<dbReference type="PANTHER" id="PTHR45641:SF19">
    <property type="entry name" value="NEPHROCYSTIN-3"/>
    <property type="match status" value="1"/>
</dbReference>
<evidence type="ECO:0000313" key="5">
    <source>
        <dbReference type="Proteomes" id="UP001530377"/>
    </source>
</evidence>
<sequence>MEEEKKTDDEQRRRTSSPYRFGGGVVRPTPRAAASSWTNHRRSAAHEPPMPPPPSRPSSSSVESNDVDAWSSRGRATATSSTGGGGEMVVEEEKEEGKTTTRTTTLSGDALTPVPSPAHAARSSWSAVVKSSKASVDTRMRTMTTTTNTTTTVAAIVEDASAPSSTAVSHPTRIDEDCDAEYDVESTMPLLECIPPPPLSFGDFHGEPRPRAGSLHDIVRPSSYGTSFLHAPPSPRRHIMSSSSSTIETSDVIRTASVSALHNDIGTLLARSRGDHIDRAMRRYRMGIDSAIFALASYHRRTSDDRAGNDTYASCVVNVHLDDAMEEGAEELDRIRRRLLRGDNAPTSTAAAAVTSHPHSAEDAILQNGPTPDGYSPPPDSPRRVRGDYHLASRPVCPLSAPECGRSILPLSRSSYATRSFRRSDSVRPIAAAAASVSLTPPLLDDIVHDIHQHQKLDCPDEAVYSCNGLTPLGLEYICDPLPVLGSLTSRRRRRLQFESSSSSDRSSNSIADDEAIMLEYVALIASRLNLASLEYRNAGGGVGEGLRDVLATLELASRDCQRARTDAFVVDNYDHHKAVDERPLFVRLFGLLEAVVHSNIGTVRYRLNRVRDSLASYEAAEAALEGDVRSVSCEEGRNIDDISSVAASEDGDDSRGLSESHSDDRFPPRDYLLLVVRLNMSRVLLRLNRPEDASKYRDMICTDGSRPHNRKDTLRRSRSSHAAASPVITKAMVAYEHDVVRRINWLRSVAEHYIAGLIHESTGEPSGYKEAWHHYNRLLSLARVKLDHRHAYICALLERRGSVLFEQRKLQCSMLSYLACLKILEHQQSKGSNVFNGADLSRILYAVARVLHDKEEYHDALHMYKRALTYQRAIAADSRRPSLDVITTLCNISRVHHLSGEVEAALVANREVLDLTLILVGGKADHPFLIHRLKVEGNILVEAGRLEEAMKTFVDAARRCSEDGLDRMMAEMMGESQTSVASSQEDAAAGDSSVLSIRSAAALAQLSFFHPAAAAA</sequence>
<comment type="caution">
    <text evidence="4">The sequence shown here is derived from an EMBL/GenBank/DDBJ whole genome shotgun (WGS) entry which is preliminary data.</text>
</comment>
<proteinExistence type="predicted"/>
<evidence type="ECO:0000313" key="4">
    <source>
        <dbReference type="EMBL" id="KAL3809036.1"/>
    </source>
</evidence>
<reference evidence="4 5" key="1">
    <citation type="submission" date="2024-10" db="EMBL/GenBank/DDBJ databases">
        <title>Updated reference genomes for cyclostephanoid diatoms.</title>
        <authorList>
            <person name="Roberts W.R."/>
            <person name="Alverson A.J."/>
        </authorList>
    </citation>
    <scope>NUCLEOTIDE SEQUENCE [LARGE SCALE GENOMIC DNA]</scope>
    <source>
        <strain evidence="4 5">AJA228-03</strain>
    </source>
</reference>
<keyword evidence="5" id="KW-1185">Reference proteome</keyword>
<keyword evidence="2" id="KW-0802">TPR repeat</keyword>
<protein>
    <submittedName>
        <fullName evidence="4">Uncharacterized protein</fullName>
    </submittedName>
</protein>
<feature type="compositionally biased region" description="Basic and acidic residues" evidence="3">
    <location>
        <begin position="1"/>
        <end position="13"/>
    </location>
</feature>
<feature type="region of interest" description="Disordered" evidence="3">
    <location>
        <begin position="700"/>
        <end position="724"/>
    </location>
</feature>
<dbReference type="InterPro" id="IPR011990">
    <property type="entry name" value="TPR-like_helical_dom_sf"/>
</dbReference>
<accession>A0ABD3RF96</accession>
<dbReference type="Proteomes" id="UP001530377">
    <property type="component" value="Unassembled WGS sequence"/>
</dbReference>
<feature type="region of interest" description="Disordered" evidence="3">
    <location>
        <begin position="643"/>
        <end position="665"/>
    </location>
</feature>
<feature type="compositionally biased region" description="Low complexity" evidence="3">
    <location>
        <begin position="346"/>
        <end position="358"/>
    </location>
</feature>
<dbReference type="SMART" id="SM00028">
    <property type="entry name" value="TPR"/>
    <property type="match status" value="3"/>
</dbReference>
<dbReference type="InterPro" id="IPR019734">
    <property type="entry name" value="TPR_rpt"/>
</dbReference>
<feature type="compositionally biased region" description="Basic and acidic residues" evidence="3">
    <location>
        <begin position="654"/>
        <end position="665"/>
    </location>
</feature>
<feature type="compositionally biased region" description="Low complexity" evidence="3">
    <location>
        <begin position="71"/>
        <end position="81"/>
    </location>
</feature>
<dbReference type="PANTHER" id="PTHR45641">
    <property type="entry name" value="TETRATRICOPEPTIDE REPEAT PROTEIN (AFU_ORTHOLOGUE AFUA_6G03870)"/>
    <property type="match status" value="1"/>
</dbReference>
<feature type="region of interest" description="Disordered" evidence="3">
    <location>
        <begin position="346"/>
        <end position="383"/>
    </location>
</feature>
<gene>
    <name evidence="4" type="ORF">ACHAXA_004539</name>
</gene>
<feature type="region of interest" description="Disordered" evidence="3">
    <location>
        <begin position="1"/>
        <end position="125"/>
    </location>
</feature>
<dbReference type="EMBL" id="JALLPB020000447">
    <property type="protein sequence ID" value="KAL3809036.1"/>
    <property type="molecule type" value="Genomic_DNA"/>
</dbReference>
<dbReference type="Gene3D" id="1.25.40.10">
    <property type="entry name" value="Tetratricopeptide repeat domain"/>
    <property type="match status" value="2"/>
</dbReference>
<keyword evidence="1" id="KW-0677">Repeat</keyword>
<dbReference type="AlphaFoldDB" id="A0ABD3RF96"/>
<evidence type="ECO:0000256" key="2">
    <source>
        <dbReference type="ARBA" id="ARBA00022803"/>
    </source>
</evidence>
<evidence type="ECO:0000256" key="1">
    <source>
        <dbReference type="ARBA" id="ARBA00022737"/>
    </source>
</evidence>
<organism evidence="4 5">
    <name type="scientific">Cyclostephanos tholiformis</name>
    <dbReference type="NCBI Taxonomy" id="382380"/>
    <lineage>
        <taxon>Eukaryota</taxon>
        <taxon>Sar</taxon>
        <taxon>Stramenopiles</taxon>
        <taxon>Ochrophyta</taxon>
        <taxon>Bacillariophyta</taxon>
        <taxon>Coscinodiscophyceae</taxon>
        <taxon>Thalassiosirophycidae</taxon>
        <taxon>Stephanodiscales</taxon>
        <taxon>Stephanodiscaceae</taxon>
        <taxon>Cyclostephanos</taxon>
    </lineage>
</organism>
<name>A0ABD3RF96_9STRA</name>